<evidence type="ECO:0000313" key="8">
    <source>
        <dbReference type="Proteomes" id="UP001199915"/>
    </source>
</evidence>
<dbReference type="GO" id="GO:1990404">
    <property type="term" value="F:NAD+-protein mono-ADP-ribosyltransferase activity"/>
    <property type="evidence" value="ECO:0007669"/>
    <property type="project" value="TreeGrafter"/>
</dbReference>
<gene>
    <name evidence="7" type="ORF">L0N21_08265</name>
</gene>
<evidence type="ECO:0000256" key="3">
    <source>
        <dbReference type="ARBA" id="ARBA00022679"/>
    </source>
</evidence>
<evidence type="ECO:0000256" key="1">
    <source>
        <dbReference type="ARBA" id="ARBA00012020"/>
    </source>
</evidence>
<comment type="caution">
    <text evidence="7">The sequence shown here is derived from an EMBL/GenBank/DDBJ whole genome shotgun (WGS) entry which is preliminary data.</text>
</comment>
<dbReference type="Gene3D" id="3.90.228.10">
    <property type="match status" value="1"/>
</dbReference>
<dbReference type="Proteomes" id="UP001199915">
    <property type="component" value="Unassembled WGS sequence"/>
</dbReference>
<comment type="catalytic activity">
    <reaction evidence="5">
        <text>NAD(+) + (ADP-D-ribosyl)n-acceptor = nicotinamide + (ADP-D-ribosyl)n+1-acceptor + H(+).</text>
        <dbReference type="EC" id="2.4.2.30"/>
    </reaction>
</comment>
<dbReference type="SUPFAM" id="SSF56399">
    <property type="entry name" value="ADP-ribosylation"/>
    <property type="match status" value="1"/>
</dbReference>
<dbReference type="EMBL" id="JAKNFS010000010">
    <property type="protein sequence ID" value="MCG4765501.1"/>
    <property type="molecule type" value="Genomic_DNA"/>
</dbReference>
<dbReference type="GO" id="GO:0003950">
    <property type="term" value="F:NAD+ poly-ADP-ribosyltransferase activity"/>
    <property type="evidence" value="ECO:0007669"/>
    <property type="project" value="UniProtKB-EC"/>
</dbReference>
<dbReference type="GO" id="GO:0006302">
    <property type="term" value="P:double-strand break repair"/>
    <property type="evidence" value="ECO:0007669"/>
    <property type="project" value="TreeGrafter"/>
</dbReference>
<reference evidence="7" key="1">
    <citation type="submission" date="2022-01" db="EMBL/GenBank/DDBJ databases">
        <title>Collection of gut derived symbiotic bacterial strains cultured from healthy donors.</title>
        <authorList>
            <person name="Lin H."/>
            <person name="Kohout C."/>
            <person name="Waligurski E."/>
            <person name="Pamer E.G."/>
        </authorList>
    </citation>
    <scope>NUCLEOTIDE SEQUENCE</scope>
    <source>
        <strain evidence="7">DFI.5.49</strain>
    </source>
</reference>
<dbReference type="InterPro" id="IPR012317">
    <property type="entry name" value="Poly(ADP-ribose)pol_cat_dom"/>
</dbReference>
<evidence type="ECO:0000313" key="7">
    <source>
        <dbReference type="EMBL" id="MCG4765501.1"/>
    </source>
</evidence>
<evidence type="ECO:0000256" key="5">
    <source>
        <dbReference type="ARBA" id="ARBA00033987"/>
    </source>
</evidence>
<organism evidence="7 8">
    <name type="scientific">Fusicatenibacter saccharivorans</name>
    <dbReference type="NCBI Taxonomy" id="1150298"/>
    <lineage>
        <taxon>Bacteria</taxon>
        <taxon>Bacillati</taxon>
        <taxon>Bacillota</taxon>
        <taxon>Clostridia</taxon>
        <taxon>Lachnospirales</taxon>
        <taxon>Lachnospiraceae</taxon>
        <taxon>Fusicatenibacter</taxon>
    </lineage>
</organism>
<dbReference type="PANTHER" id="PTHR10459:SF60">
    <property type="entry name" value="POLY [ADP-RIBOSE] POLYMERASE 2"/>
    <property type="match status" value="1"/>
</dbReference>
<protein>
    <recommendedName>
        <fullName evidence="1">NAD(+) ADP-ribosyltransferase</fullName>
        <ecNumber evidence="1">2.4.2.30</ecNumber>
    </recommendedName>
</protein>
<dbReference type="PANTHER" id="PTHR10459">
    <property type="entry name" value="DNA LIGASE"/>
    <property type="match status" value="1"/>
</dbReference>
<dbReference type="GO" id="GO:0070212">
    <property type="term" value="P:protein poly-ADP-ribosylation"/>
    <property type="evidence" value="ECO:0007669"/>
    <property type="project" value="TreeGrafter"/>
</dbReference>
<keyword evidence="3" id="KW-0808">Transferase</keyword>
<dbReference type="InterPro" id="IPR050800">
    <property type="entry name" value="ARTD/PARP"/>
</dbReference>
<feature type="domain" description="PARP catalytic" evidence="6">
    <location>
        <begin position="190"/>
        <end position="390"/>
    </location>
</feature>
<dbReference type="AlphaFoldDB" id="A0AAE3JSQ0"/>
<keyword evidence="2" id="KW-0328">Glycosyltransferase</keyword>
<keyword evidence="4" id="KW-0520">NAD</keyword>
<sequence length="390" mass="45230">MAHVAIMIRIIPSENRNMYFRMIQDSDTTFKVEMGRVGAAPYVRYYPLSVWDEMYQKKISEGYQDKTTLMDVRSSNTYKEIEDDSVRELISFLQQESSMAIKSNYSVSVSEVSPQMITQAEDILNQFTDNPRKDNSLLEQLFALLPRKMKNVADYLLPADAEPEQIQNVIDRETDLLRMMETQMQALPSNDSKEKTLLEEWNLSITPVNNEKELRQIKRHMGHSADCFSKAFRVKNSNRDNAFWNYYDKHNYHKEDIHYWYHGSRNMNCLSILHNGLILNPKAPKVGHMFGYGIYLAPKAKKSIGYTSLNGSFWVHGTSDTAYLFVMKTVYKSPYHVYTWTSGMKSLTKSRISPHDAVFAHAGTSLRNDEVVIFDDAQVTLQYIIELKQQ</sequence>
<name>A0AAE3JSQ0_9FIRM</name>
<dbReference type="EC" id="2.4.2.30" evidence="1"/>
<proteinExistence type="predicted"/>
<evidence type="ECO:0000256" key="4">
    <source>
        <dbReference type="ARBA" id="ARBA00023027"/>
    </source>
</evidence>
<accession>A0AAE3JSQ0</accession>
<dbReference type="RefSeq" id="WP_238033143.1">
    <property type="nucleotide sequence ID" value="NZ_JAKNFS010000010.1"/>
</dbReference>
<evidence type="ECO:0000259" key="6">
    <source>
        <dbReference type="PROSITE" id="PS51059"/>
    </source>
</evidence>
<evidence type="ECO:0000256" key="2">
    <source>
        <dbReference type="ARBA" id="ARBA00022676"/>
    </source>
</evidence>
<dbReference type="PROSITE" id="PS51059">
    <property type="entry name" value="PARP_CATALYTIC"/>
    <property type="match status" value="1"/>
</dbReference>
<dbReference type="Pfam" id="PF00644">
    <property type="entry name" value="PARP"/>
    <property type="match status" value="1"/>
</dbReference>